<dbReference type="RefSeq" id="WP_194702732.1">
    <property type="nucleotide sequence ID" value="NZ_JADKNH010000009.1"/>
</dbReference>
<keyword evidence="7" id="KW-1185">Reference proteome</keyword>
<name>A0ABR9ZVK0_9FIRM</name>
<dbReference type="Pfam" id="PF02561">
    <property type="entry name" value="FliS"/>
    <property type="match status" value="1"/>
</dbReference>
<keyword evidence="3" id="KW-0963">Cytoplasm</keyword>
<reference evidence="6 7" key="1">
    <citation type="submission" date="2020-11" db="EMBL/GenBank/DDBJ databases">
        <title>Fusibacter basophilias sp. nov.</title>
        <authorList>
            <person name="Qiu D."/>
        </authorList>
    </citation>
    <scope>NUCLEOTIDE SEQUENCE [LARGE SCALE GENOMIC DNA]</scope>
    <source>
        <strain evidence="6 7">Q10-2</strain>
    </source>
</reference>
<keyword evidence="5" id="KW-0143">Chaperone</keyword>
<proteinExistence type="inferred from homology"/>
<dbReference type="Gene3D" id="1.20.120.340">
    <property type="entry name" value="Flagellar protein FliS"/>
    <property type="match status" value="1"/>
</dbReference>
<gene>
    <name evidence="6" type="primary">fliS</name>
    <name evidence="6" type="ORF">ISU02_15405</name>
</gene>
<dbReference type="EMBL" id="JADKNH010000009">
    <property type="protein sequence ID" value="MBF4694497.1"/>
    <property type="molecule type" value="Genomic_DNA"/>
</dbReference>
<comment type="caution">
    <text evidence="6">The sequence shown here is derived from an EMBL/GenBank/DDBJ whole genome shotgun (WGS) entry which is preliminary data.</text>
</comment>
<evidence type="ECO:0000256" key="1">
    <source>
        <dbReference type="ARBA" id="ARBA00004514"/>
    </source>
</evidence>
<organism evidence="6 7">
    <name type="scientific">Fusibacter ferrireducens</name>
    <dbReference type="NCBI Taxonomy" id="2785058"/>
    <lineage>
        <taxon>Bacteria</taxon>
        <taxon>Bacillati</taxon>
        <taxon>Bacillota</taxon>
        <taxon>Clostridia</taxon>
        <taxon>Eubacteriales</taxon>
        <taxon>Eubacteriales Family XII. Incertae Sedis</taxon>
        <taxon>Fusibacter</taxon>
    </lineage>
</organism>
<dbReference type="Proteomes" id="UP000614200">
    <property type="component" value="Unassembled WGS sequence"/>
</dbReference>
<dbReference type="CDD" id="cd16098">
    <property type="entry name" value="FliS"/>
    <property type="match status" value="1"/>
</dbReference>
<dbReference type="InterPro" id="IPR003713">
    <property type="entry name" value="FliS"/>
</dbReference>
<dbReference type="PANTHER" id="PTHR34773:SF1">
    <property type="entry name" value="FLAGELLAR SECRETION CHAPERONE FLIS"/>
    <property type="match status" value="1"/>
</dbReference>
<comment type="similarity">
    <text evidence="2">Belongs to the FliS family.</text>
</comment>
<evidence type="ECO:0000256" key="3">
    <source>
        <dbReference type="ARBA" id="ARBA00022490"/>
    </source>
</evidence>
<keyword evidence="4" id="KW-1005">Bacterial flagellum biogenesis</keyword>
<keyword evidence="6" id="KW-0282">Flagellum</keyword>
<accession>A0ABR9ZVK0</accession>
<dbReference type="InterPro" id="IPR036584">
    <property type="entry name" value="FliS_sf"/>
</dbReference>
<evidence type="ECO:0000256" key="5">
    <source>
        <dbReference type="ARBA" id="ARBA00023186"/>
    </source>
</evidence>
<keyword evidence="6" id="KW-0966">Cell projection</keyword>
<evidence type="ECO:0000256" key="4">
    <source>
        <dbReference type="ARBA" id="ARBA00022795"/>
    </source>
</evidence>
<evidence type="ECO:0000256" key="2">
    <source>
        <dbReference type="ARBA" id="ARBA00008787"/>
    </source>
</evidence>
<dbReference type="PANTHER" id="PTHR34773">
    <property type="entry name" value="FLAGELLAR SECRETION CHAPERONE FLIS"/>
    <property type="match status" value="1"/>
</dbReference>
<comment type="subcellular location">
    <subcellularLocation>
        <location evidence="1">Cytoplasm</location>
        <location evidence="1">Cytosol</location>
    </subcellularLocation>
</comment>
<sequence>MAVMNPYNYSRPKKFINTNPVTFEPSEKKSENVIGNRTNQYLEQKIMAAKPEELTYMLYDGLVKFIKKAIIQLGNCNYQEVNYNCQRAQSIIDELRSTLNMDVELSYSLEQLYEYMGYKLVNANVDKDEKQFAEVLKMAESFKDTWKEAFNIKG</sequence>
<keyword evidence="6" id="KW-0969">Cilium</keyword>
<dbReference type="SUPFAM" id="SSF101116">
    <property type="entry name" value="Flagellar export chaperone FliS"/>
    <property type="match status" value="1"/>
</dbReference>
<protein>
    <submittedName>
        <fullName evidence="6">Flagellar export chaperone FliS</fullName>
    </submittedName>
</protein>
<evidence type="ECO:0000313" key="6">
    <source>
        <dbReference type="EMBL" id="MBF4694497.1"/>
    </source>
</evidence>
<dbReference type="NCBIfam" id="TIGR00208">
    <property type="entry name" value="fliS"/>
    <property type="match status" value="1"/>
</dbReference>
<evidence type="ECO:0000313" key="7">
    <source>
        <dbReference type="Proteomes" id="UP000614200"/>
    </source>
</evidence>